<gene>
    <name evidence="8" type="ORF">LSALG_LOCUS12617</name>
</gene>
<feature type="region of interest" description="Disordered" evidence="6">
    <location>
        <begin position="41"/>
        <end position="108"/>
    </location>
</feature>
<sequence>MADRIQNLNSSRHASSSTVRIVDSQWEAEITRAYGVVNKRPRFIESSSQPQPQRPIQHARRNRRTTRSTEMNQEVDTAPLEVVDSDSDSNSDPQRLEAEDKGADGVPEVAGEAIPIVATDPDMLNCSICHYPLCTPIFLCDDGHTSCFTCRIHSENKCPSCSVPKGFKHCRGMENLIASLRVECKNKKFGCQEILMNHKRAKHEIICPHTLCFCPVSSCGLAGSCNLLYNHFSRNHFAIQFVYNAVFNLHVETTQKHIILQERNEKVLFIVNHDVVGHGRVFNVDCVGPDAFKNDFVYRLTVKSMDACLSMECVPEVSTKWKEHTPDNNYLTIPSRITGFGLQVCIKKLSSKESVF</sequence>
<dbReference type="AlphaFoldDB" id="A0AA35VSW0"/>
<feature type="region of interest" description="Disordered" evidence="6">
    <location>
        <begin position="1"/>
        <end position="20"/>
    </location>
</feature>
<dbReference type="GO" id="GO:0008270">
    <property type="term" value="F:zinc ion binding"/>
    <property type="evidence" value="ECO:0007669"/>
    <property type="project" value="UniProtKB-KW"/>
</dbReference>
<feature type="compositionally biased region" description="Polar residues" evidence="6">
    <location>
        <begin position="1"/>
        <end position="19"/>
    </location>
</feature>
<keyword evidence="2 5" id="KW-0863">Zinc-finger</keyword>
<evidence type="ECO:0000256" key="1">
    <source>
        <dbReference type="ARBA" id="ARBA00022723"/>
    </source>
</evidence>
<evidence type="ECO:0000256" key="3">
    <source>
        <dbReference type="ARBA" id="ARBA00022833"/>
    </source>
</evidence>
<evidence type="ECO:0000313" key="8">
    <source>
        <dbReference type="EMBL" id="CAI9272395.1"/>
    </source>
</evidence>
<accession>A0AA35VSW0</accession>
<dbReference type="InterPro" id="IPR044286">
    <property type="entry name" value="SINL_plant"/>
</dbReference>
<dbReference type="EMBL" id="OX465078">
    <property type="protein sequence ID" value="CAI9272395.1"/>
    <property type="molecule type" value="Genomic_DNA"/>
</dbReference>
<keyword evidence="1" id="KW-0479">Metal-binding</keyword>
<feature type="compositionally biased region" description="Low complexity" evidence="6">
    <location>
        <begin position="46"/>
        <end position="55"/>
    </location>
</feature>
<feature type="compositionally biased region" description="Basic and acidic residues" evidence="6">
    <location>
        <begin position="94"/>
        <end position="103"/>
    </location>
</feature>
<organism evidence="8 9">
    <name type="scientific">Lactuca saligna</name>
    <name type="common">Willowleaf lettuce</name>
    <dbReference type="NCBI Taxonomy" id="75948"/>
    <lineage>
        <taxon>Eukaryota</taxon>
        <taxon>Viridiplantae</taxon>
        <taxon>Streptophyta</taxon>
        <taxon>Embryophyta</taxon>
        <taxon>Tracheophyta</taxon>
        <taxon>Spermatophyta</taxon>
        <taxon>Magnoliopsida</taxon>
        <taxon>eudicotyledons</taxon>
        <taxon>Gunneridae</taxon>
        <taxon>Pentapetalae</taxon>
        <taxon>asterids</taxon>
        <taxon>campanulids</taxon>
        <taxon>Asterales</taxon>
        <taxon>Asteraceae</taxon>
        <taxon>Cichorioideae</taxon>
        <taxon>Cichorieae</taxon>
        <taxon>Lactucinae</taxon>
        <taxon>Lactuca</taxon>
    </lineage>
</organism>
<feature type="compositionally biased region" description="Basic residues" evidence="6">
    <location>
        <begin position="57"/>
        <end position="66"/>
    </location>
</feature>
<dbReference type="PROSITE" id="PS51081">
    <property type="entry name" value="ZF_SIAH"/>
    <property type="match status" value="1"/>
</dbReference>
<keyword evidence="9" id="KW-1185">Reference proteome</keyword>
<dbReference type="InterPro" id="IPR013010">
    <property type="entry name" value="Znf_SIAH"/>
</dbReference>
<reference evidence="8" key="1">
    <citation type="submission" date="2023-04" db="EMBL/GenBank/DDBJ databases">
        <authorList>
            <person name="Vijverberg K."/>
            <person name="Xiong W."/>
            <person name="Schranz E."/>
        </authorList>
    </citation>
    <scope>NUCLEOTIDE SEQUENCE</scope>
</reference>
<evidence type="ECO:0000259" key="7">
    <source>
        <dbReference type="PROSITE" id="PS51081"/>
    </source>
</evidence>
<keyword evidence="3" id="KW-0862">Zinc</keyword>
<dbReference type="InterPro" id="IPR013083">
    <property type="entry name" value="Znf_RING/FYVE/PHD"/>
</dbReference>
<evidence type="ECO:0000256" key="2">
    <source>
        <dbReference type="ARBA" id="ARBA00022771"/>
    </source>
</evidence>
<evidence type="ECO:0000313" key="9">
    <source>
        <dbReference type="Proteomes" id="UP001177003"/>
    </source>
</evidence>
<dbReference type="PANTHER" id="PTHR46632">
    <property type="entry name" value="E3 UBIQUITIN-PROTEIN LIGASE SINA-LIKE 4"/>
    <property type="match status" value="1"/>
</dbReference>
<proteinExistence type="predicted"/>
<feature type="domain" description="SIAH-type" evidence="7">
    <location>
        <begin position="179"/>
        <end position="237"/>
    </location>
</feature>
<dbReference type="Proteomes" id="UP001177003">
    <property type="component" value="Chromosome 2"/>
</dbReference>
<dbReference type="SUPFAM" id="SSF49599">
    <property type="entry name" value="TRAF domain-like"/>
    <property type="match status" value="1"/>
</dbReference>
<protein>
    <recommendedName>
        <fullName evidence="7">SIAH-type domain-containing protein</fullName>
    </recommendedName>
</protein>
<dbReference type="PANTHER" id="PTHR46632:SF16">
    <property type="entry name" value="E3 UBIQUITIN-PROTEIN LIGASE SINA-LIKE 10"/>
    <property type="match status" value="1"/>
</dbReference>
<name>A0AA35VSW0_LACSI</name>
<evidence type="ECO:0000256" key="4">
    <source>
        <dbReference type="ARBA" id="ARBA00024004"/>
    </source>
</evidence>
<evidence type="ECO:0000256" key="6">
    <source>
        <dbReference type="SAM" id="MobiDB-lite"/>
    </source>
</evidence>
<dbReference type="Pfam" id="PF21361">
    <property type="entry name" value="Sina_ZnF"/>
    <property type="match status" value="1"/>
</dbReference>
<evidence type="ECO:0000256" key="5">
    <source>
        <dbReference type="PROSITE-ProRule" id="PRU00455"/>
    </source>
</evidence>
<dbReference type="Gene3D" id="3.30.40.10">
    <property type="entry name" value="Zinc/RING finger domain, C3HC4 (zinc finger)"/>
    <property type="match status" value="1"/>
</dbReference>
<comment type="function">
    <text evidence="4">E3 ubiquitin-protein ligase that mediates ubiquitination and subsequent proteasomal degradation of target proteins. E3 ubiquitin ligases accept ubiquitin from an E2 ubiquitin-conjugating enzyme in the form of a thioester and then directly transfers the ubiquitin to targeted substrates. It probably triggers the ubiquitin-mediated degradation of different substrates.</text>
</comment>